<proteinExistence type="predicted"/>
<protein>
    <submittedName>
        <fullName evidence="1">Uncharacterized protein</fullName>
    </submittedName>
</protein>
<comment type="caution">
    <text evidence="1">The sequence shown here is derived from an EMBL/GenBank/DDBJ whole genome shotgun (WGS) entry which is preliminary data.</text>
</comment>
<gene>
    <name evidence="1" type="ORF">GWK41_02760</name>
</gene>
<organism evidence="1 2">
    <name type="scientific">Persephonella atlantica</name>
    <dbReference type="NCBI Taxonomy" id="2699429"/>
    <lineage>
        <taxon>Bacteria</taxon>
        <taxon>Pseudomonadati</taxon>
        <taxon>Aquificota</taxon>
        <taxon>Aquificia</taxon>
        <taxon>Aquificales</taxon>
        <taxon>Hydrogenothermaceae</taxon>
        <taxon>Persephonella</taxon>
    </lineage>
</organism>
<dbReference type="RefSeq" id="WP_200673382.1">
    <property type="nucleotide sequence ID" value="NZ_JAACYA010000001.1"/>
</dbReference>
<keyword evidence="2" id="KW-1185">Reference proteome</keyword>
<evidence type="ECO:0000313" key="1">
    <source>
        <dbReference type="EMBL" id="MBK3331987.1"/>
    </source>
</evidence>
<evidence type="ECO:0000313" key="2">
    <source>
        <dbReference type="Proteomes" id="UP000772812"/>
    </source>
</evidence>
<reference evidence="1 2" key="1">
    <citation type="journal article" date="2021" name="Syst. Appl. Microbiol.">
        <title>Persephonella atlantica sp. nov.: How to adapt to physico-chemical gradients in high temperature hydrothermal habitats.</title>
        <authorList>
            <person name="Francois D.X."/>
            <person name="Godfroy A."/>
            <person name="Mathien C."/>
            <person name="Aube J."/>
            <person name="Cathalot C."/>
            <person name="Lesongeur F."/>
            <person name="L'Haridon S."/>
            <person name="Philippon X."/>
            <person name="Roussel E.G."/>
        </authorList>
    </citation>
    <scope>NUCLEOTIDE SEQUENCE [LARGE SCALE GENOMIC DNA]</scope>
    <source>
        <strain evidence="1 2">MO1340</strain>
    </source>
</reference>
<name>A0ABS1GGD9_9AQUI</name>
<accession>A0ABS1GGD9</accession>
<dbReference type="Proteomes" id="UP000772812">
    <property type="component" value="Unassembled WGS sequence"/>
</dbReference>
<dbReference type="EMBL" id="JAACYA010000001">
    <property type="protein sequence ID" value="MBK3331987.1"/>
    <property type="molecule type" value="Genomic_DNA"/>
</dbReference>
<sequence>MIQPEKLKKLKIFLQKNGKILKTADIQQIIDQTEDTDLKNFFIALKHITERHYTEAVKWLQLSQCKDANMIISLLSLKVGDFFLYEEYLKEETSEDCLKKENIQIIIEFGEIRKKLDTETLKSLPEILED</sequence>